<dbReference type="GO" id="GO:0007200">
    <property type="term" value="P:phospholipase C-activating G protein-coupled receptor signaling pathway"/>
    <property type="evidence" value="ECO:0007669"/>
    <property type="project" value="InterPro"/>
</dbReference>
<keyword evidence="3" id="KW-1185">Reference proteome</keyword>
<dbReference type="GO" id="GO:0050909">
    <property type="term" value="P:sensory perception of taste"/>
    <property type="evidence" value="ECO:0007669"/>
    <property type="project" value="InterPro"/>
</dbReference>
<dbReference type="GO" id="GO:0005834">
    <property type="term" value="C:heterotrimeric G-protein complex"/>
    <property type="evidence" value="ECO:0007669"/>
    <property type="project" value="InterPro"/>
</dbReference>
<evidence type="ECO:0000313" key="3">
    <source>
        <dbReference type="Proteomes" id="UP000319801"/>
    </source>
</evidence>
<dbReference type="Gene3D" id="4.10.260.10">
    <property type="entry name" value="Transducin (heterotrimeric G protein), gamma chain"/>
    <property type="match status" value="1"/>
</dbReference>
<comment type="caution">
    <text evidence="2">The sequence shown here is derived from an EMBL/GenBank/DDBJ whole genome shotgun (WGS) entry which is preliminary data.</text>
</comment>
<dbReference type="InterPro" id="IPR015898">
    <property type="entry name" value="G-protein_gamma-like_dom"/>
</dbReference>
<dbReference type="OrthoDB" id="9922095at2759"/>
<dbReference type="CDD" id="cd00068">
    <property type="entry name" value="GGL"/>
    <property type="match status" value="1"/>
</dbReference>
<proteinExistence type="predicted"/>
<sequence>MEYQCNISSSYPIRGFHPSVILSVALQLHITGDLAGTDCILPLCILRFYCPKGSTGFGAFKILGTWNYSISRLLLVDQSLSESDSQYTVLSRTYRSVFAYLCFGFRQKRDWALSCYTRHANGTLSQCRALNITDNPGGESFSVSELQTTAMDEMDVPQLKKEVESLKYQLAFKREKSSKTVTDLVKWIEDGVPTDPFLNPELMKNNPWVEKGKCVII</sequence>
<dbReference type="SMART" id="SM00224">
    <property type="entry name" value="GGL"/>
    <property type="match status" value="1"/>
</dbReference>
<dbReference type="PANTHER" id="PTHR15936:SF2">
    <property type="entry name" value="GUANINE NUCLEOTIDE-BINDING PROTEIN G(I)_G(S)_G(O) SUBUNIT GAMMA-13"/>
    <property type="match status" value="1"/>
</dbReference>
<dbReference type="InterPro" id="IPR036284">
    <property type="entry name" value="GGL_sf"/>
</dbReference>
<evidence type="ECO:0000259" key="1">
    <source>
        <dbReference type="PROSITE" id="PS50058"/>
    </source>
</evidence>
<accession>A0A556TVN3</accession>
<dbReference type="SMART" id="SM01224">
    <property type="entry name" value="G_gamma"/>
    <property type="match status" value="1"/>
</dbReference>
<dbReference type="PROSITE" id="PS50058">
    <property type="entry name" value="G_PROTEIN_GAMMA"/>
    <property type="match status" value="1"/>
</dbReference>
<reference evidence="2 3" key="1">
    <citation type="journal article" date="2019" name="Genome Biol. Evol.">
        <title>Whole-Genome Sequencing of the Giant Devil Catfish, Bagarius yarrelli.</title>
        <authorList>
            <person name="Jiang W."/>
            <person name="Lv Y."/>
            <person name="Cheng L."/>
            <person name="Yang K."/>
            <person name="Chao B."/>
            <person name="Wang X."/>
            <person name="Li Y."/>
            <person name="Pan X."/>
            <person name="You X."/>
            <person name="Zhang Y."/>
            <person name="Yang J."/>
            <person name="Li J."/>
            <person name="Zhang X."/>
            <person name="Liu S."/>
            <person name="Sun C."/>
            <person name="Yang J."/>
            <person name="Shi Q."/>
        </authorList>
    </citation>
    <scope>NUCLEOTIDE SEQUENCE [LARGE SCALE GENOMIC DNA]</scope>
    <source>
        <strain evidence="2">JWS20170419001</strain>
        <tissue evidence="2">Muscle</tissue>
    </source>
</reference>
<dbReference type="Proteomes" id="UP000319801">
    <property type="component" value="Unassembled WGS sequence"/>
</dbReference>
<dbReference type="SUPFAM" id="SSF48670">
    <property type="entry name" value="Transducin (heterotrimeric G protein), gamma chain"/>
    <property type="match status" value="1"/>
</dbReference>
<name>A0A556TVN3_BAGYA</name>
<dbReference type="AlphaFoldDB" id="A0A556TVN3"/>
<dbReference type="InterPro" id="IPR039227">
    <property type="entry name" value="GNG13"/>
</dbReference>
<dbReference type="EMBL" id="VCAZ01000022">
    <property type="protein sequence ID" value="TSK87473.1"/>
    <property type="molecule type" value="Genomic_DNA"/>
</dbReference>
<dbReference type="PANTHER" id="PTHR15936">
    <property type="entry name" value="GUANINE NUCLEOTIDE-BINDING PROTEIN G I /G S /G O GAMMA-13 SUBUNIT"/>
    <property type="match status" value="1"/>
</dbReference>
<feature type="domain" description="G protein gamma" evidence="1">
    <location>
        <begin position="152"/>
        <end position="217"/>
    </location>
</feature>
<evidence type="ECO:0000313" key="2">
    <source>
        <dbReference type="EMBL" id="TSK87473.1"/>
    </source>
</evidence>
<dbReference type="GO" id="GO:0031681">
    <property type="term" value="F:G-protein beta-subunit binding"/>
    <property type="evidence" value="ECO:0007669"/>
    <property type="project" value="InterPro"/>
</dbReference>
<protein>
    <submittedName>
        <fullName evidence="2">Guanine nucleotide-binding protein G(I)/G(S)/G(O) subunit gamma-13</fullName>
    </submittedName>
</protein>
<dbReference type="Pfam" id="PF00631">
    <property type="entry name" value="G-gamma"/>
    <property type="match status" value="1"/>
</dbReference>
<gene>
    <name evidence="2" type="ORF">Baya_4187</name>
</gene>
<organism evidence="2 3">
    <name type="scientific">Bagarius yarrelli</name>
    <name type="common">Goonch</name>
    <name type="synonym">Bagrus yarrelli</name>
    <dbReference type="NCBI Taxonomy" id="175774"/>
    <lineage>
        <taxon>Eukaryota</taxon>
        <taxon>Metazoa</taxon>
        <taxon>Chordata</taxon>
        <taxon>Craniata</taxon>
        <taxon>Vertebrata</taxon>
        <taxon>Euteleostomi</taxon>
        <taxon>Actinopterygii</taxon>
        <taxon>Neopterygii</taxon>
        <taxon>Teleostei</taxon>
        <taxon>Ostariophysi</taxon>
        <taxon>Siluriformes</taxon>
        <taxon>Sisoridae</taxon>
        <taxon>Sisorinae</taxon>
        <taxon>Bagarius</taxon>
    </lineage>
</organism>